<protein>
    <submittedName>
        <fullName evidence="2">Aminoglycoside phosphotransferase family protein</fullName>
    </submittedName>
</protein>
<evidence type="ECO:0000259" key="1">
    <source>
        <dbReference type="Pfam" id="PF01636"/>
    </source>
</evidence>
<sequence length="382" mass="43939">MSIPEMDMNPEIARKLLEVGEEFRIEGPFFSYEEIKMGNVNHTYKVNYIRDDGTGMAKIKSFLVQRVNTYAFQHPIELMQNIDRVTEHIREKCPNTKSLHFHHTKHGVNYLMDNDGFWRLSNYVPSVTFDTCDDLNVVRSAGEAFGDFQLMLADFDANSLFYTIPDFHNTRKRYEKLKEDMAVDPCNRVAEVREELDWLLSVEDEACRLTDLFEKGELPLRVTHNDTKINNVLFDEKTHEALVVIDLDTVMPGLVGHDFGDAIRFAANFVEEDCDHPEKAGVNLNIFWAFAEGFLKKTAASLTKTEVDTLALSCFALTCELATRFLADYIVGDKYFKVKKPQHNLVRTRCQIALAKDMLNKMDAMNAIVQDCARRYKETENA</sequence>
<dbReference type="InterPro" id="IPR002575">
    <property type="entry name" value="Aminoglycoside_PTrfase"/>
</dbReference>
<dbReference type="Pfam" id="PF01636">
    <property type="entry name" value="APH"/>
    <property type="match status" value="1"/>
</dbReference>
<dbReference type="InterPro" id="IPR050249">
    <property type="entry name" value="Pseudomonas-type_ThrB"/>
</dbReference>
<name>A0AAE3AHQ7_9FIRM</name>
<evidence type="ECO:0000313" key="3">
    <source>
        <dbReference type="Proteomes" id="UP001199424"/>
    </source>
</evidence>
<comment type="caution">
    <text evidence="2">The sequence shown here is derived from an EMBL/GenBank/DDBJ whole genome shotgun (WGS) entry which is preliminary data.</text>
</comment>
<reference evidence="2" key="1">
    <citation type="submission" date="2021-10" db="EMBL/GenBank/DDBJ databases">
        <title>Anaerobic single-cell dispensing facilitates the cultivation of human gut bacteria.</title>
        <authorList>
            <person name="Afrizal A."/>
        </authorList>
    </citation>
    <scope>NUCLEOTIDE SEQUENCE</scope>
    <source>
        <strain evidence="2">CLA-AA-H250</strain>
    </source>
</reference>
<organism evidence="2 3">
    <name type="scientific">Hominenteromicrobium mulieris</name>
    <dbReference type="NCBI Taxonomy" id="2885357"/>
    <lineage>
        <taxon>Bacteria</taxon>
        <taxon>Bacillati</taxon>
        <taxon>Bacillota</taxon>
        <taxon>Clostridia</taxon>
        <taxon>Eubacteriales</taxon>
        <taxon>Oscillospiraceae</taxon>
        <taxon>Hominenteromicrobium</taxon>
    </lineage>
</organism>
<dbReference type="EMBL" id="JAJEQC010000001">
    <property type="protein sequence ID" value="MCC2135461.1"/>
    <property type="molecule type" value="Genomic_DNA"/>
</dbReference>
<dbReference type="PANTHER" id="PTHR21064:SF5">
    <property type="entry name" value="SLR1880 PROTEIN"/>
    <property type="match status" value="1"/>
</dbReference>
<accession>A0AAE3AHQ7</accession>
<gene>
    <name evidence="2" type="ORF">LKD31_00300</name>
</gene>
<dbReference type="Proteomes" id="UP001199424">
    <property type="component" value="Unassembled WGS sequence"/>
</dbReference>
<dbReference type="PANTHER" id="PTHR21064">
    <property type="entry name" value="AMINOGLYCOSIDE PHOSPHOTRANSFERASE DOMAIN-CONTAINING PROTEIN-RELATED"/>
    <property type="match status" value="1"/>
</dbReference>
<dbReference type="AlphaFoldDB" id="A0AAE3AHQ7"/>
<dbReference type="Gene3D" id="3.90.1200.10">
    <property type="match status" value="1"/>
</dbReference>
<feature type="domain" description="Aminoglycoside phosphotransferase" evidence="1">
    <location>
        <begin position="55"/>
        <end position="270"/>
    </location>
</feature>
<proteinExistence type="predicted"/>
<dbReference type="SUPFAM" id="SSF56112">
    <property type="entry name" value="Protein kinase-like (PK-like)"/>
    <property type="match status" value="1"/>
</dbReference>
<dbReference type="RefSeq" id="WP_308448122.1">
    <property type="nucleotide sequence ID" value="NZ_JAJEQC010000001.1"/>
</dbReference>
<keyword evidence="3" id="KW-1185">Reference proteome</keyword>
<dbReference type="InterPro" id="IPR011009">
    <property type="entry name" value="Kinase-like_dom_sf"/>
</dbReference>
<evidence type="ECO:0000313" key="2">
    <source>
        <dbReference type="EMBL" id="MCC2135461.1"/>
    </source>
</evidence>